<proteinExistence type="predicted"/>
<dbReference type="AlphaFoldDB" id="A0A9D1T381"/>
<dbReference type="EMBL" id="DVOL01000009">
    <property type="protein sequence ID" value="HIV10210.1"/>
    <property type="molecule type" value="Genomic_DNA"/>
</dbReference>
<accession>A0A9D1T381</accession>
<sequence length="102" mass="11308">MSVYIPCRRLYTEAVCQSSGLRSLRRLCEALLRLDCDIKSSSVYYSGDFCLLLSIRTRELISLLPIICEHSDRVIIGGLCSAVAAEHMIKIIDSGAARLLSD</sequence>
<name>A0A9D1T381_9FIRM</name>
<evidence type="ECO:0000313" key="1">
    <source>
        <dbReference type="EMBL" id="HIV10210.1"/>
    </source>
</evidence>
<reference evidence="1" key="2">
    <citation type="journal article" date="2021" name="PeerJ">
        <title>Extensive microbial diversity within the chicken gut microbiome revealed by metagenomics and culture.</title>
        <authorList>
            <person name="Gilroy R."/>
            <person name="Ravi A."/>
            <person name="Getino M."/>
            <person name="Pursley I."/>
            <person name="Horton D.L."/>
            <person name="Alikhan N.F."/>
            <person name="Baker D."/>
            <person name="Gharbi K."/>
            <person name="Hall N."/>
            <person name="Watson M."/>
            <person name="Adriaenssens E.M."/>
            <person name="Foster-Nyarko E."/>
            <person name="Jarju S."/>
            <person name="Secka A."/>
            <person name="Antonio M."/>
            <person name="Oren A."/>
            <person name="Chaudhuri R.R."/>
            <person name="La Ragione R."/>
            <person name="Hildebrand F."/>
            <person name="Pallen M.J."/>
        </authorList>
    </citation>
    <scope>NUCLEOTIDE SEQUENCE</scope>
    <source>
        <strain evidence="1">1370</strain>
    </source>
</reference>
<dbReference type="Proteomes" id="UP000823960">
    <property type="component" value="Unassembled WGS sequence"/>
</dbReference>
<protein>
    <submittedName>
        <fullName evidence="1">Uncharacterized protein</fullName>
    </submittedName>
</protein>
<gene>
    <name evidence="1" type="ORF">IAD28_00740</name>
</gene>
<comment type="caution">
    <text evidence="1">The sequence shown here is derived from an EMBL/GenBank/DDBJ whole genome shotgun (WGS) entry which is preliminary data.</text>
</comment>
<evidence type="ECO:0000313" key="2">
    <source>
        <dbReference type="Proteomes" id="UP000823960"/>
    </source>
</evidence>
<organism evidence="1 2">
    <name type="scientific">Candidatus Faeciplasma avium</name>
    <dbReference type="NCBI Taxonomy" id="2840798"/>
    <lineage>
        <taxon>Bacteria</taxon>
        <taxon>Bacillati</taxon>
        <taxon>Bacillota</taxon>
        <taxon>Clostridia</taxon>
        <taxon>Eubacteriales</taxon>
        <taxon>Oscillospiraceae</taxon>
        <taxon>Oscillospiraceae incertae sedis</taxon>
        <taxon>Candidatus Faeciplasma</taxon>
    </lineage>
</organism>
<reference evidence="1" key="1">
    <citation type="submission" date="2020-10" db="EMBL/GenBank/DDBJ databases">
        <authorList>
            <person name="Gilroy R."/>
        </authorList>
    </citation>
    <scope>NUCLEOTIDE SEQUENCE</scope>
    <source>
        <strain evidence="1">1370</strain>
    </source>
</reference>